<dbReference type="Pfam" id="PF02493">
    <property type="entry name" value="MORN"/>
    <property type="match status" value="3"/>
</dbReference>
<dbReference type="InterPro" id="IPR003409">
    <property type="entry name" value="MORN"/>
</dbReference>
<dbReference type="Gene3D" id="2.20.110.10">
    <property type="entry name" value="Histone H3 K4-specific methyltransferase SET7/9 N-terminal domain"/>
    <property type="match status" value="2"/>
</dbReference>
<evidence type="ECO:0000256" key="1">
    <source>
        <dbReference type="ARBA" id="ARBA00022737"/>
    </source>
</evidence>
<reference evidence="2" key="1">
    <citation type="submission" date="2018-05" db="EMBL/GenBank/DDBJ databases">
        <authorList>
            <person name="Lanie J.A."/>
            <person name="Ng W.-L."/>
            <person name="Kazmierczak K.M."/>
            <person name="Andrzejewski T.M."/>
            <person name="Davidsen T.M."/>
            <person name="Wayne K.J."/>
            <person name="Tettelin H."/>
            <person name="Glass J.I."/>
            <person name="Rusch D."/>
            <person name="Podicherti R."/>
            <person name="Tsui H.-C.T."/>
            <person name="Winkler M.E."/>
        </authorList>
    </citation>
    <scope>NUCLEOTIDE SEQUENCE</scope>
</reference>
<accession>A0A382T4T0</accession>
<protein>
    <recommendedName>
        <fullName evidence="3">MORN repeat-containing protein</fullName>
    </recommendedName>
</protein>
<feature type="non-terminal residue" evidence="2">
    <location>
        <position position="249"/>
    </location>
</feature>
<evidence type="ECO:0008006" key="3">
    <source>
        <dbReference type="Google" id="ProtNLM"/>
    </source>
</evidence>
<dbReference type="PANTHER" id="PTHR23084:SF263">
    <property type="entry name" value="MORN REPEAT-CONTAINING PROTEIN 1"/>
    <property type="match status" value="1"/>
</dbReference>
<dbReference type="AlphaFoldDB" id="A0A382T4T0"/>
<organism evidence="2">
    <name type="scientific">marine metagenome</name>
    <dbReference type="NCBI Taxonomy" id="408172"/>
    <lineage>
        <taxon>unclassified sequences</taxon>
        <taxon>metagenomes</taxon>
        <taxon>ecological metagenomes</taxon>
    </lineage>
</organism>
<sequence length="249" mass="28214">MTFNLGMWPKAVSSFPKLVKAAESCKKNEWKKTIFGKDKFHKPHGIFLNELKLTIQAFLEEEKRANPGKPPSSTYEILQELDGLLIDFKSINPSHPLGYDYIFSYFRESTNLLIDTVNILLHRPKAKFKEDYGPRDENKLGQEQVDEMVRLNPAMKDSLWHKNATATSSVSQKPIKTKETFANGDVYVGEWKDGLQNGQGTYTFANGDVYEGEHKDGKQDGQGKKVFGNGHLYVGEWKDGLQNGQGTYT</sequence>
<proteinExistence type="predicted"/>
<gene>
    <name evidence="2" type="ORF">METZ01_LOCUS369930</name>
</gene>
<name>A0A382T4T0_9ZZZZ</name>
<dbReference type="SMART" id="SM00698">
    <property type="entry name" value="MORN"/>
    <property type="match status" value="3"/>
</dbReference>
<dbReference type="PANTHER" id="PTHR23084">
    <property type="entry name" value="PHOSPHATIDYLINOSITOL-4-PHOSPHATE 5-KINASE RELATED"/>
    <property type="match status" value="1"/>
</dbReference>
<dbReference type="EMBL" id="UINC01133881">
    <property type="protein sequence ID" value="SVD17076.1"/>
    <property type="molecule type" value="Genomic_DNA"/>
</dbReference>
<dbReference type="FunFam" id="2.20.110.10:FF:000002">
    <property type="entry name" value="Phosphatidylinositol 4-phosphate 5-kinase 8"/>
    <property type="match status" value="1"/>
</dbReference>
<keyword evidence="1" id="KW-0677">Repeat</keyword>
<evidence type="ECO:0000313" key="2">
    <source>
        <dbReference type="EMBL" id="SVD17076.1"/>
    </source>
</evidence>
<dbReference type="SUPFAM" id="SSF82185">
    <property type="entry name" value="Histone H3 K4-specific methyltransferase SET7/9 N-terminal domain"/>
    <property type="match status" value="1"/>
</dbReference>